<dbReference type="EMBL" id="DQTV01000045">
    <property type="protein sequence ID" value="HIP56899.1"/>
    <property type="molecule type" value="Genomic_DNA"/>
</dbReference>
<proteinExistence type="predicted"/>
<gene>
    <name evidence="1" type="ORF">EYH02_02355</name>
</gene>
<reference evidence="1" key="1">
    <citation type="journal article" date="2020" name="ISME J.">
        <title>Gammaproteobacteria mediating utilization of methyl-, sulfur- and petroleum organic compounds in deep ocean hydrothermal plumes.</title>
        <authorList>
            <person name="Zhou Z."/>
            <person name="Liu Y."/>
            <person name="Pan J."/>
            <person name="Cron B.R."/>
            <person name="Toner B.M."/>
            <person name="Anantharaman K."/>
            <person name="Breier J.A."/>
            <person name="Dick G.J."/>
            <person name="Li M."/>
        </authorList>
    </citation>
    <scope>NUCLEOTIDE SEQUENCE</scope>
    <source>
        <strain evidence="1">SZUA-1435</strain>
    </source>
</reference>
<dbReference type="Proteomes" id="UP000605805">
    <property type="component" value="Unassembled WGS sequence"/>
</dbReference>
<name>A0A833DU65_9CREN</name>
<protein>
    <submittedName>
        <fullName evidence="1">Uncharacterized protein</fullName>
    </submittedName>
</protein>
<evidence type="ECO:0000313" key="2">
    <source>
        <dbReference type="Proteomes" id="UP000605805"/>
    </source>
</evidence>
<comment type="caution">
    <text evidence="1">The sequence shown here is derived from an EMBL/GenBank/DDBJ whole genome shotgun (WGS) entry which is preliminary data.</text>
</comment>
<sequence>MDRYLVLMVSAPKSIKIVNRVIEGLKMQMVCRGVFESVDRGKAQLFTMLIERLGGSAMLLKIVDECEEEHDKCIGVAVIEPKDVRKGYRLYLVEMVKRFGIPIMYSVSRGCISALLPSAKEVEALRSYLRTVVSGDERFIVSKAMILRRCDLEKLPRLAKHCFSVLLCRKSFDKVGITLEDVLHRWRHVL</sequence>
<dbReference type="AlphaFoldDB" id="A0A833DU65"/>
<organism evidence="1 2">
    <name type="scientific">Ignisphaera aggregans</name>
    <dbReference type="NCBI Taxonomy" id="334771"/>
    <lineage>
        <taxon>Archaea</taxon>
        <taxon>Thermoproteota</taxon>
        <taxon>Thermoprotei</taxon>
        <taxon>Desulfurococcales</taxon>
        <taxon>Desulfurococcaceae</taxon>
        <taxon>Ignisphaera</taxon>
    </lineage>
</organism>
<accession>A0A833DU65</accession>
<evidence type="ECO:0000313" key="1">
    <source>
        <dbReference type="EMBL" id="HIP56899.1"/>
    </source>
</evidence>